<keyword evidence="2" id="KW-1133">Transmembrane helix</keyword>
<keyword evidence="2" id="KW-0812">Transmembrane</keyword>
<protein>
    <submittedName>
        <fullName evidence="3">Uncharacterized protein</fullName>
    </submittedName>
</protein>
<evidence type="ECO:0000256" key="1">
    <source>
        <dbReference type="SAM" id="MobiDB-lite"/>
    </source>
</evidence>
<evidence type="ECO:0000313" key="4">
    <source>
        <dbReference type="Proteomes" id="UP001576774"/>
    </source>
</evidence>
<keyword evidence="4" id="KW-1185">Reference proteome</keyword>
<comment type="caution">
    <text evidence="3">The sequence shown here is derived from an EMBL/GenBank/DDBJ whole genome shotgun (WGS) entry which is preliminary data.</text>
</comment>
<keyword evidence="2" id="KW-0472">Membrane</keyword>
<evidence type="ECO:0000313" key="3">
    <source>
        <dbReference type="EMBL" id="MFB2875290.1"/>
    </source>
</evidence>
<proteinExistence type="predicted"/>
<dbReference type="EMBL" id="JBHFNQ010000003">
    <property type="protein sequence ID" value="MFB2875290.1"/>
    <property type="molecule type" value="Genomic_DNA"/>
</dbReference>
<dbReference type="Proteomes" id="UP001576774">
    <property type="component" value="Unassembled WGS sequence"/>
</dbReference>
<organism evidence="3 4">
    <name type="scientific">Floridaenema aerugineum BLCC-F46</name>
    <dbReference type="NCBI Taxonomy" id="3153654"/>
    <lineage>
        <taxon>Bacteria</taxon>
        <taxon>Bacillati</taxon>
        <taxon>Cyanobacteriota</taxon>
        <taxon>Cyanophyceae</taxon>
        <taxon>Oscillatoriophycideae</taxon>
        <taxon>Aerosakkonematales</taxon>
        <taxon>Aerosakkonemataceae</taxon>
        <taxon>Floridanema</taxon>
        <taxon>Floridanema aerugineum</taxon>
    </lineage>
</organism>
<sequence length="152" mass="17089">MKSNSVTQISGTSGQFVGVVAVQTSGSLTIKIVGDTLQTKSEEFFGLETKEIVVPIQDVKGVEIGEGCTWWLFWLGIFTLWFFIGIIFIVLAFVIKQRYIAIYTTRTNVILFYKKSERVDQFRNAVLEACRPKPTYIPRPSQSPPPPPSLPK</sequence>
<feature type="region of interest" description="Disordered" evidence="1">
    <location>
        <begin position="133"/>
        <end position="152"/>
    </location>
</feature>
<accession>A0ABV4WXQ8</accession>
<gene>
    <name evidence="3" type="ORF">ACE1CC_00195</name>
</gene>
<name>A0ABV4WXQ8_9CYAN</name>
<evidence type="ECO:0000256" key="2">
    <source>
        <dbReference type="SAM" id="Phobius"/>
    </source>
</evidence>
<feature type="compositionally biased region" description="Pro residues" evidence="1">
    <location>
        <begin position="135"/>
        <end position="152"/>
    </location>
</feature>
<feature type="transmembrane region" description="Helical" evidence="2">
    <location>
        <begin position="71"/>
        <end position="95"/>
    </location>
</feature>
<reference evidence="3 4" key="1">
    <citation type="submission" date="2024-09" db="EMBL/GenBank/DDBJ databases">
        <title>Floridaenema gen nov. (Aerosakkonemataceae, Aerosakkonematales ord. nov., Cyanobacteria) from benthic tropical and subtropical fresh waters, with the description of four new species.</title>
        <authorList>
            <person name="Moretto J.A."/>
            <person name="Berthold D.E."/>
            <person name="Lefler F.W."/>
            <person name="Huang I.-S."/>
            <person name="Laughinghouse H. IV."/>
        </authorList>
    </citation>
    <scope>NUCLEOTIDE SEQUENCE [LARGE SCALE GENOMIC DNA]</scope>
    <source>
        <strain evidence="3 4">BLCC-F46</strain>
    </source>
</reference>
<dbReference type="RefSeq" id="WP_413268457.1">
    <property type="nucleotide sequence ID" value="NZ_JBHFNQ010000003.1"/>
</dbReference>